<dbReference type="InterPro" id="IPR003959">
    <property type="entry name" value="ATPase_AAA_core"/>
</dbReference>
<dbReference type="STRING" id="1416778.SAMN05443633_104410"/>
<accession>A0A1M5C5D1</accession>
<feature type="domain" description="ATPase AAA-type core" evidence="1">
    <location>
        <begin position="31"/>
        <end position="378"/>
    </location>
</feature>
<name>A0A1M5C5D1_9FLAO</name>
<reference evidence="3" key="1">
    <citation type="submission" date="2016-11" db="EMBL/GenBank/DDBJ databases">
        <authorList>
            <person name="Varghese N."/>
            <person name="Submissions S."/>
        </authorList>
    </citation>
    <scope>NUCLEOTIDE SEQUENCE [LARGE SCALE GENOMIC DNA]</scope>
    <source>
        <strain evidence="3">DSM 27619</strain>
    </source>
</reference>
<sequence>MNKAEKLFISNTNLAGYKSIENLSTTLKPGLNIIIGKNAVGKTNFLNFFHNCLNFSFTHSNNFSANFSLNYNQIDYSFSFNKKTVLQNDIEYIDDKSERFKIRRFQPNFLAQLYIKDSKNNITGDFSSEEENQCGEYFKKQLLYDGIEIKSTLIKHGLPNNYSIVDSPLNIELWDSFISDEFLNLYNTSNQSVFFKTLLSATLTDNILDPDFFNKKFRSEKSIQKFVSEKKRDYKKNVLDSLEYLTDLKNLLKEYSPIEDFRFNESFSIDIDLENEKISLRNFFLEFMVDKKWFSFEDLSDGTKRIFYIISEIFILDRNNFMDKLINDSVINNLNVIFIEEPELGIHPYQLFRLMKFLKEKSRSNQIVITTHSPLSLDILEINELDSILIAEKSDGQTQLKRLSKEKIEKAKMYMSDLNLSDFWLNSDLED</sequence>
<evidence type="ECO:0000259" key="1">
    <source>
        <dbReference type="Pfam" id="PF13304"/>
    </source>
</evidence>
<dbReference type="Gene3D" id="3.40.50.300">
    <property type="entry name" value="P-loop containing nucleotide triphosphate hydrolases"/>
    <property type="match status" value="1"/>
</dbReference>
<dbReference type="GO" id="GO:0016887">
    <property type="term" value="F:ATP hydrolysis activity"/>
    <property type="evidence" value="ECO:0007669"/>
    <property type="project" value="InterPro"/>
</dbReference>
<dbReference type="InterPro" id="IPR027417">
    <property type="entry name" value="P-loop_NTPase"/>
</dbReference>
<dbReference type="EMBL" id="FQUT01000004">
    <property type="protein sequence ID" value="SHF49973.1"/>
    <property type="molecule type" value="Genomic_DNA"/>
</dbReference>
<evidence type="ECO:0000313" key="2">
    <source>
        <dbReference type="EMBL" id="SHF49973.1"/>
    </source>
</evidence>
<dbReference type="Pfam" id="PF13304">
    <property type="entry name" value="AAA_21"/>
    <property type="match status" value="1"/>
</dbReference>
<dbReference type="OrthoDB" id="9792800at2"/>
<dbReference type="AlphaFoldDB" id="A0A1M5C5D1"/>
<evidence type="ECO:0000313" key="3">
    <source>
        <dbReference type="Proteomes" id="UP000184518"/>
    </source>
</evidence>
<dbReference type="GO" id="GO:0005524">
    <property type="term" value="F:ATP binding"/>
    <property type="evidence" value="ECO:0007669"/>
    <property type="project" value="InterPro"/>
</dbReference>
<dbReference type="PANTHER" id="PTHR43581">
    <property type="entry name" value="ATP/GTP PHOSPHATASE"/>
    <property type="match status" value="1"/>
</dbReference>
<keyword evidence="3" id="KW-1185">Reference proteome</keyword>
<proteinExistence type="predicted"/>
<organism evidence="2 3">
    <name type="scientific">Chryseobacterium arachidis</name>
    <dbReference type="NCBI Taxonomy" id="1416778"/>
    <lineage>
        <taxon>Bacteria</taxon>
        <taxon>Pseudomonadati</taxon>
        <taxon>Bacteroidota</taxon>
        <taxon>Flavobacteriia</taxon>
        <taxon>Flavobacteriales</taxon>
        <taxon>Weeksellaceae</taxon>
        <taxon>Chryseobacterium group</taxon>
        <taxon>Chryseobacterium</taxon>
    </lineage>
</organism>
<protein>
    <submittedName>
        <fullName evidence="2">AAA domain-containing protein, putative AbiEii toxin, Type IV TA system</fullName>
    </submittedName>
</protein>
<dbReference type="Proteomes" id="UP000184518">
    <property type="component" value="Unassembled WGS sequence"/>
</dbReference>
<dbReference type="InterPro" id="IPR051396">
    <property type="entry name" value="Bact_Antivir_Def_Nuclease"/>
</dbReference>
<gene>
    <name evidence="2" type="ORF">SAMN05443633_104410</name>
</gene>
<dbReference type="SUPFAM" id="SSF52540">
    <property type="entry name" value="P-loop containing nucleoside triphosphate hydrolases"/>
    <property type="match status" value="1"/>
</dbReference>
<dbReference type="PANTHER" id="PTHR43581:SF2">
    <property type="entry name" value="EXCINUCLEASE ATPASE SUBUNIT"/>
    <property type="match status" value="1"/>
</dbReference>
<dbReference type="RefSeq" id="WP_072956937.1">
    <property type="nucleotide sequence ID" value="NZ_FQUT01000004.1"/>
</dbReference>